<dbReference type="InterPro" id="IPR046348">
    <property type="entry name" value="SIS_dom_sf"/>
</dbReference>
<proteinExistence type="predicted"/>
<name>A0A1H4XTR4_9PSEU</name>
<dbReference type="AlphaFoldDB" id="A0A1H4XTR4"/>
<dbReference type="CDD" id="cd05008">
    <property type="entry name" value="SIS_GlmS_GlmD_1"/>
    <property type="match status" value="1"/>
</dbReference>
<dbReference type="GO" id="GO:0016853">
    <property type="term" value="F:isomerase activity"/>
    <property type="evidence" value="ECO:0007669"/>
    <property type="project" value="UniProtKB-KW"/>
</dbReference>
<feature type="domain" description="SIS" evidence="2">
    <location>
        <begin position="38"/>
        <end position="187"/>
    </location>
</feature>
<reference evidence="4" key="1">
    <citation type="submission" date="2016-10" db="EMBL/GenBank/DDBJ databases">
        <authorList>
            <person name="Varghese N."/>
            <person name="Submissions S."/>
        </authorList>
    </citation>
    <scope>NUCLEOTIDE SEQUENCE [LARGE SCALE GENOMIC DNA]</scope>
    <source>
        <strain evidence="4">DSM 44544</strain>
    </source>
</reference>
<evidence type="ECO:0000256" key="1">
    <source>
        <dbReference type="ARBA" id="ARBA00022737"/>
    </source>
</evidence>
<accession>A0A1H4XTR4</accession>
<dbReference type="SUPFAM" id="SSF53697">
    <property type="entry name" value="SIS domain"/>
    <property type="match status" value="1"/>
</dbReference>
<dbReference type="GO" id="GO:0097367">
    <property type="term" value="F:carbohydrate derivative binding"/>
    <property type="evidence" value="ECO:0007669"/>
    <property type="project" value="InterPro"/>
</dbReference>
<dbReference type="EMBL" id="FNSO01000004">
    <property type="protein sequence ID" value="SED09049.1"/>
    <property type="molecule type" value="Genomic_DNA"/>
</dbReference>
<protein>
    <submittedName>
        <fullName evidence="3">Tagatose-6-phosphate ketose/aldose isomerase</fullName>
    </submittedName>
</protein>
<dbReference type="Pfam" id="PF01380">
    <property type="entry name" value="SIS"/>
    <property type="match status" value="1"/>
</dbReference>
<keyword evidence="4" id="KW-1185">Reference proteome</keyword>
<gene>
    <name evidence="3" type="ORF">SAMN04489727_6364</name>
</gene>
<evidence type="ECO:0000259" key="2">
    <source>
        <dbReference type="PROSITE" id="PS51464"/>
    </source>
</evidence>
<dbReference type="PANTHER" id="PTHR32502:SF3">
    <property type="entry name" value="D-GALACTOSAMINE-6-PHOSPHATE DEAMINASE AGAS-RELATED"/>
    <property type="match status" value="1"/>
</dbReference>
<dbReference type="InterPro" id="IPR035466">
    <property type="entry name" value="GlmS/AgaS_SIS"/>
</dbReference>
<evidence type="ECO:0000313" key="4">
    <source>
        <dbReference type="Proteomes" id="UP000199622"/>
    </source>
</evidence>
<sequence length="374" mass="39057">MHSNGRWPGESRTAREIGQQPATWLRVADAVRRARPEIERLLDLPGARIVLTGAGTSAFVGEVVARDLARHLGRPVEAIATTEIVADPAAAVVDDRPILLVSFARSGNSPESVAAADLLRRLAPGLRHLVITCDPEGQLARRWSGAPDAVVVALPDEVNDRGFAMTSSFTGMALSALLAFGVDIDVEALARAGSTVLDGAAEHAPAIAGAKPARLVFLGSGPLRGLAREAALKCLELTRGQVVGLADSALGFRHGPKSVLDERTIAVVFLSTDPYARQYDVDIARELVQSLGEERVVVVGDATECGGARVWPVPALPGSPLAGHALLAVIAAQATALACSLALGVTPDNPFPDGEVNRVVRGVVIHEFDPAEVG</sequence>
<keyword evidence="1" id="KW-0677">Repeat</keyword>
<organism evidence="3 4">
    <name type="scientific">Amycolatopsis tolypomycina</name>
    <dbReference type="NCBI Taxonomy" id="208445"/>
    <lineage>
        <taxon>Bacteria</taxon>
        <taxon>Bacillati</taxon>
        <taxon>Actinomycetota</taxon>
        <taxon>Actinomycetes</taxon>
        <taxon>Pseudonocardiales</taxon>
        <taxon>Pseudonocardiaceae</taxon>
        <taxon>Amycolatopsis</taxon>
    </lineage>
</organism>
<dbReference type="OrthoDB" id="9779207at2"/>
<dbReference type="InterPro" id="IPR050303">
    <property type="entry name" value="GatZ_KbaZ_carbometab"/>
</dbReference>
<dbReference type="GO" id="GO:0005886">
    <property type="term" value="C:plasma membrane"/>
    <property type="evidence" value="ECO:0007669"/>
    <property type="project" value="TreeGrafter"/>
</dbReference>
<evidence type="ECO:0000313" key="3">
    <source>
        <dbReference type="EMBL" id="SED09049.1"/>
    </source>
</evidence>
<dbReference type="Gene3D" id="3.40.50.10490">
    <property type="entry name" value="Glucose-6-phosphate isomerase like protein, domain 1"/>
    <property type="match status" value="2"/>
</dbReference>
<dbReference type="GO" id="GO:1901135">
    <property type="term" value="P:carbohydrate derivative metabolic process"/>
    <property type="evidence" value="ECO:0007669"/>
    <property type="project" value="InterPro"/>
</dbReference>
<dbReference type="Proteomes" id="UP000199622">
    <property type="component" value="Unassembled WGS sequence"/>
</dbReference>
<keyword evidence="3" id="KW-0413">Isomerase</keyword>
<dbReference type="PROSITE" id="PS51464">
    <property type="entry name" value="SIS"/>
    <property type="match status" value="2"/>
</dbReference>
<dbReference type="STRING" id="208445.SAMN04489727_6364"/>
<dbReference type="GO" id="GO:0009401">
    <property type="term" value="P:phosphoenolpyruvate-dependent sugar phosphotransferase system"/>
    <property type="evidence" value="ECO:0007669"/>
    <property type="project" value="TreeGrafter"/>
</dbReference>
<dbReference type="PANTHER" id="PTHR32502">
    <property type="entry name" value="N-ACETYLGALACTOSAMINE PERMEASE II COMPONENT-RELATED"/>
    <property type="match status" value="1"/>
</dbReference>
<feature type="domain" description="SIS" evidence="2">
    <location>
        <begin position="203"/>
        <end position="350"/>
    </location>
</feature>
<dbReference type="InterPro" id="IPR001347">
    <property type="entry name" value="SIS_dom"/>
</dbReference>
<dbReference type="RefSeq" id="WP_091314224.1">
    <property type="nucleotide sequence ID" value="NZ_FNSO01000004.1"/>
</dbReference>